<dbReference type="Gene3D" id="2.40.50.40">
    <property type="match status" value="2"/>
</dbReference>
<keyword evidence="3" id="KW-0547">Nucleotide-binding</keyword>
<keyword evidence="6" id="KW-0539">Nucleus</keyword>
<dbReference type="InterPro" id="IPR049730">
    <property type="entry name" value="SNF2/RAD54-like_C"/>
</dbReference>
<dbReference type="InterPro" id="IPR027417">
    <property type="entry name" value="P-loop_NTPase"/>
</dbReference>
<dbReference type="InterPro" id="IPR002464">
    <property type="entry name" value="DNA/RNA_helicase_DEAH_CS"/>
</dbReference>
<dbReference type="PROSITE" id="PS00690">
    <property type="entry name" value="DEAH_ATP_HELICASE"/>
    <property type="match status" value="1"/>
</dbReference>
<dbReference type="InterPro" id="IPR023780">
    <property type="entry name" value="Chromo_domain"/>
</dbReference>
<dbReference type="Proteomes" id="UP000037460">
    <property type="component" value="Unassembled WGS sequence"/>
</dbReference>
<feature type="compositionally biased region" description="Basic and acidic residues" evidence="7">
    <location>
        <begin position="16"/>
        <end position="25"/>
    </location>
</feature>
<keyword evidence="4" id="KW-0378">Hydrolase</keyword>
<dbReference type="SMART" id="SM00487">
    <property type="entry name" value="DEXDc"/>
    <property type="match status" value="1"/>
</dbReference>
<feature type="region of interest" description="Disordered" evidence="7">
    <location>
        <begin position="1"/>
        <end position="169"/>
    </location>
</feature>
<keyword evidence="5" id="KW-0067">ATP-binding</keyword>
<dbReference type="InterPro" id="IPR016197">
    <property type="entry name" value="Chromo-like_dom_sf"/>
</dbReference>
<dbReference type="PANTHER" id="PTHR45623">
    <property type="entry name" value="CHROMODOMAIN-HELICASE-DNA-BINDING PROTEIN 3-RELATED-RELATED"/>
    <property type="match status" value="1"/>
</dbReference>
<keyword evidence="11" id="KW-0347">Helicase</keyword>
<dbReference type="InterPro" id="IPR001650">
    <property type="entry name" value="Helicase_C-like"/>
</dbReference>
<feature type="region of interest" description="Disordered" evidence="7">
    <location>
        <begin position="440"/>
        <end position="474"/>
    </location>
</feature>
<dbReference type="InterPro" id="IPR047365">
    <property type="entry name" value="Tudor_AtPTM-like"/>
</dbReference>
<evidence type="ECO:0000256" key="1">
    <source>
        <dbReference type="ARBA" id="ARBA00004123"/>
    </source>
</evidence>
<feature type="domain" description="Helicase ATP-binding" evidence="9">
    <location>
        <begin position="624"/>
        <end position="809"/>
    </location>
</feature>
<dbReference type="InterPro" id="IPR014001">
    <property type="entry name" value="Helicase_ATP-bd"/>
</dbReference>
<dbReference type="SUPFAM" id="SSF52540">
    <property type="entry name" value="P-loop containing nucleoside triphosphate hydrolases"/>
    <property type="match status" value="2"/>
</dbReference>
<proteinExistence type="predicted"/>
<dbReference type="CDD" id="cd20401">
    <property type="entry name" value="Tudor_AtPTM-like"/>
    <property type="match status" value="1"/>
</dbReference>
<dbReference type="Gene3D" id="3.40.50.300">
    <property type="entry name" value="P-loop containing nucleotide triphosphate hydrolases"/>
    <property type="match status" value="1"/>
</dbReference>
<evidence type="ECO:0000256" key="5">
    <source>
        <dbReference type="ARBA" id="ARBA00022840"/>
    </source>
</evidence>
<comment type="caution">
    <text evidence="11">The sequence shown here is derived from an EMBL/GenBank/DDBJ whole genome shotgun (WGS) entry which is preliminary data.</text>
</comment>
<dbReference type="Pfam" id="PF00271">
    <property type="entry name" value="Helicase_C"/>
    <property type="match status" value="1"/>
</dbReference>
<dbReference type="CDD" id="cd18793">
    <property type="entry name" value="SF2_C_SNF"/>
    <property type="match status" value="1"/>
</dbReference>
<feature type="domain" description="Chromo" evidence="8">
    <location>
        <begin position="281"/>
        <end position="348"/>
    </location>
</feature>
<evidence type="ECO:0000259" key="10">
    <source>
        <dbReference type="PROSITE" id="PS51194"/>
    </source>
</evidence>
<dbReference type="InterPro" id="IPR000330">
    <property type="entry name" value="SNF2_N"/>
</dbReference>
<dbReference type="GO" id="GO:0016787">
    <property type="term" value="F:hydrolase activity"/>
    <property type="evidence" value="ECO:0007669"/>
    <property type="project" value="UniProtKB-KW"/>
</dbReference>
<evidence type="ECO:0000256" key="7">
    <source>
        <dbReference type="SAM" id="MobiDB-lite"/>
    </source>
</evidence>
<evidence type="ECO:0000256" key="3">
    <source>
        <dbReference type="ARBA" id="ARBA00022741"/>
    </source>
</evidence>
<gene>
    <name evidence="11" type="ORF">Ctob_001240</name>
</gene>
<evidence type="ECO:0000259" key="8">
    <source>
        <dbReference type="PROSITE" id="PS50013"/>
    </source>
</evidence>
<organism evidence="11 12">
    <name type="scientific">Chrysochromulina tobinii</name>
    <dbReference type="NCBI Taxonomy" id="1460289"/>
    <lineage>
        <taxon>Eukaryota</taxon>
        <taxon>Haptista</taxon>
        <taxon>Haptophyta</taxon>
        <taxon>Prymnesiophyceae</taxon>
        <taxon>Prymnesiales</taxon>
        <taxon>Chrysochromulinaceae</taxon>
        <taxon>Chrysochromulina</taxon>
    </lineage>
</organism>
<dbReference type="InterPro" id="IPR038718">
    <property type="entry name" value="SNF2-like_sf"/>
</dbReference>
<dbReference type="GO" id="GO:0005634">
    <property type="term" value="C:nucleus"/>
    <property type="evidence" value="ECO:0007669"/>
    <property type="project" value="UniProtKB-SubCell"/>
</dbReference>
<feature type="region of interest" description="Disordered" evidence="7">
    <location>
        <begin position="1201"/>
        <end position="1244"/>
    </location>
</feature>
<dbReference type="GO" id="GO:0004386">
    <property type="term" value="F:helicase activity"/>
    <property type="evidence" value="ECO:0007669"/>
    <property type="project" value="UniProtKB-KW"/>
</dbReference>
<feature type="compositionally biased region" description="Basic and acidic residues" evidence="7">
    <location>
        <begin position="118"/>
        <end position="128"/>
    </location>
</feature>
<feature type="compositionally biased region" description="Low complexity" evidence="7">
    <location>
        <begin position="129"/>
        <end position="148"/>
    </location>
</feature>
<evidence type="ECO:0000256" key="4">
    <source>
        <dbReference type="ARBA" id="ARBA00022801"/>
    </source>
</evidence>
<feature type="non-terminal residue" evidence="11">
    <location>
        <position position="1322"/>
    </location>
</feature>
<dbReference type="OrthoDB" id="5857104at2759"/>
<dbReference type="PROSITE" id="PS51194">
    <property type="entry name" value="HELICASE_CTER"/>
    <property type="match status" value="1"/>
</dbReference>
<feature type="region of interest" description="Disordered" evidence="7">
    <location>
        <begin position="250"/>
        <end position="270"/>
    </location>
</feature>
<dbReference type="SUPFAM" id="SSF54160">
    <property type="entry name" value="Chromo domain-like"/>
    <property type="match status" value="2"/>
</dbReference>
<dbReference type="EMBL" id="JWZX01002641">
    <property type="protein sequence ID" value="KOO27945.1"/>
    <property type="molecule type" value="Genomic_DNA"/>
</dbReference>
<feature type="compositionally biased region" description="Low complexity" evidence="7">
    <location>
        <begin position="90"/>
        <end position="117"/>
    </location>
</feature>
<dbReference type="SMART" id="SM00298">
    <property type="entry name" value="CHROMO"/>
    <property type="match status" value="2"/>
</dbReference>
<evidence type="ECO:0000313" key="12">
    <source>
        <dbReference type="Proteomes" id="UP000037460"/>
    </source>
</evidence>
<dbReference type="PROSITE" id="PS50013">
    <property type="entry name" value="CHROMO_2"/>
    <property type="match status" value="2"/>
</dbReference>
<evidence type="ECO:0000313" key="11">
    <source>
        <dbReference type="EMBL" id="KOO27945.1"/>
    </source>
</evidence>
<feature type="domain" description="Chromo" evidence="8">
    <location>
        <begin position="526"/>
        <end position="572"/>
    </location>
</feature>
<name>A0A0M0JN99_9EUKA</name>
<sequence>MRKAGAKIKAPAPEKTAAEADEVPKRKAGAKAKAPARKRAASTSEEEASDSVEEDSAESGSSGSSESESDRLVEEDDEDDGPRKPLRPIAAKPATTKPAAAAKSSAKSSAKGAVAKPSARDSVRDAKAGAKSLSKAAAGGRAASKGKAAAGGGKGRAAPSTGRTSGRAAAQHAAKAAARAWLERGHAYLRCRVRRFFDAAVSDGTITRWLPAAQGEPALWHMVHEDGDQEDLEAHEVRAAMRAYKLGLQHDDGADGEGAEGASAMEDEDEEVEVADTSADGDVEHVLARRYAPGSLSSGRPKIEYLIKWKGRSYLHVAWRTESALTRKEPKVLLRLKAFNKSAPPLPPLPSKAEEVTPMESLLDRSAKPTPPVEALAAPPLAEEATSPPAAVDDASMPDVQEPVADAQHDASAATPSETAPYRAQAELGFAPFPVVVPLETLTGPGDAPSELQGGDPSEQSASEQRAAAEAKRGRPVAELLAQVAVSPAVKEAAAARRRVAGAERCEGDDLLPPFDTLGLLPKGVVHVEAVLSMRERRGVPELLIKWAGLPYAEASWEVDGTFDGGLAPALVAYEAACAAPCVPDAAKTRDARPAKLAPLSRSPKYADGRQLRAYQLEGVNWMLQSWQQMRNVMLADEMGLGKTAQIVATLGQLSSKHGVSGPYLIIAPLSTIGHWARELGAWSTLRTLVLHGSSADRAVLLKHRWNAPTIEGAPDGAAGAKARGAGRGFWFEVVITTYETLLIEERRMRSVPWSFLVVDEAHRLKNAQCRARAAVDGLRYAQLALLTGTPVQNSPAELFSLLNLLAPRTFADADAFEAKYVTGTVQAEPPPPATLAKAAAKGKSKGAEKDAPDAALAVAETPQAALQRAIAPYLLRRLKSAVLGDEMPPKRETVVPIELTMRQKATYRALLERNVAALTSTSGGSRAGEPSLSNVFGQLRKLCNHPSLLEKADAKLPPLGDKSAVAAALDALVGASGKMQLLHKLVTRLREEGRKVLIFSQKVLLFSQMNRMLDLLEDYFALRALPSERLDGSVSQQERQLAIDRFQNGDERTAFAFLLATKAGGVGINLTSADTVIIFDSDWNPQNDVQGMARCHRIGQTQQVRIFRLVTSRTYERSMYERACQKLAFDTKILGDGATASGGASKEGEGAKHEPDAKEIAMLLRQGAYALLQEDPSAAEAASKAFAAASLDELLAKGTDVTLGEGAPPPSSAFSAPSSGDAQDGAIAMAESTASESSGDEGAGIADFDAALDAAERQYLKRKKGKDRDGEKKGTTKGVVLEAVGKRVVCFGTGARLGQQASGTYQSDGKVLLDAASRTLR</sequence>
<reference evidence="12" key="1">
    <citation type="journal article" date="2015" name="PLoS Genet.">
        <title>Genome Sequence and Transcriptome Analyses of Chrysochromulina tobin: Metabolic Tools for Enhanced Algal Fitness in the Prominent Order Prymnesiales (Haptophyceae).</title>
        <authorList>
            <person name="Hovde B.T."/>
            <person name="Deodato C.R."/>
            <person name="Hunsperger H.M."/>
            <person name="Ryken S.A."/>
            <person name="Yost W."/>
            <person name="Jha R.K."/>
            <person name="Patterson J."/>
            <person name="Monnat R.J. Jr."/>
            <person name="Barlow S.B."/>
            <person name="Starkenburg S.R."/>
            <person name="Cattolico R.A."/>
        </authorList>
    </citation>
    <scope>NUCLEOTIDE SEQUENCE</scope>
    <source>
        <strain evidence="12">CCMP291</strain>
    </source>
</reference>
<dbReference type="InterPro" id="IPR000953">
    <property type="entry name" value="Chromo/chromo_shadow_dom"/>
</dbReference>
<evidence type="ECO:0000259" key="9">
    <source>
        <dbReference type="PROSITE" id="PS51192"/>
    </source>
</evidence>
<evidence type="ECO:0000256" key="6">
    <source>
        <dbReference type="ARBA" id="ARBA00023242"/>
    </source>
</evidence>
<dbReference type="Pfam" id="PF00176">
    <property type="entry name" value="SNF2-rel_dom"/>
    <property type="match status" value="1"/>
</dbReference>
<dbReference type="Pfam" id="PF00385">
    <property type="entry name" value="Chromo"/>
    <property type="match status" value="2"/>
</dbReference>
<dbReference type="Gene3D" id="3.40.50.10810">
    <property type="entry name" value="Tandem AAA-ATPase domain"/>
    <property type="match status" value="1"/>
</dbReference>
<dbReference type="PROSITE" id="PS51192">
    <property type="entry name" value="HELICASE_ATP_BIND_1"/>
    <property type="match status" value="1"/>
</dbReference>
<feature type="compositionally biased region" description="Basic residues" evidence="7">
    <location>
        <begin position="26"/>
        <end position="40"/>
    </location>
</feature>
<keyword evidence="2" id="KW-0677">Repeat</keyword>
<keyword evidence="12" id="KW-1185">Reference proteome</keyword>
<feature type="region of interest" description="Disordered" evidence="7">
    <location>
        <begin position="343"/>
        <end position="374"/>
    </location>
</feature>
<feature type="domain" description="Helicase C-terminal" evidence="10">
    <location>
        <begin position="982"/>
        <end position="1147"/>
    </location>
</feature>
<feature type="compositionally biased region" description="Acidic residues" evidence="7">
    <location>
        <begin position="44"/>
        <end position="57"/>
    </location>
</feature>
<evidence type="ECO:0000256" key="2">
    <source>
        <dbReference type="ARBA" id="ARBA00022737"/>
    </source>
</evidence>
<protein>
    <submittedName>
        <fullName evidence="11">Chromodomain helicase</fullName>
    </submittedName>
</protein>
<accession>A0A0M0JN99</accession>
<dbReference type="GO" id="GO:0005524">
    <property type="term" value="F:ATP binding"/>
    <property type="evidence" value="ECO:0007669"/>
    <property type="project" value="UniProtKB-KW"/>
</dbReference>
<dbReference type="SMART" id="SM00490">
    <property type="entry name" value="HELICc"/>
    <property type="match status" value="1"/>
</dbReference>
<comment type="subcellular location">
    <subcellularLocation>
        <location evidence="1">Nucleus</location>
    </subcellularLocation>
</comment>